<proteinExistence type="predicted"/>
<dbReference type="OrthoDB" id="1267467at2"/>
<sequence length="108" mass="12975">MKKLFCKILILFDNIHKTFNSKSGINQRKKKQYLKYIFKNNIPIGKSQDQILEILGNDPLIYSNGTWVYEIDMNRAGSKKLQFQIYFDKHQIVSHFIVRKKRKIKKRL</sequence>
<dbReference type="RefSeq" id="WP_089690339.1">
    <property type="nucleotide sequence ID" value="NZ_FNWQ01000001.1"/>
</dbReference>
<protein>
    <recommendedName>
        <fullName evidence="3">Lipoprotein SmpA/OmlA domain-containing protein</fullName>
    </recommendedName>
</protein>
<evidence type="ECO:0008006" key="3">
    <source>
        <dbReference type="Google" id="ProtNLM"/>
    </source>
</evidence>
<dbReference type="AlphaFoldDB" id="A0A1H6H6T6"/>
<reference evidence="1 2" key="1">
    <citation type="submission" date="2016-10" db="EMBL/GenBank/DDBJ databases">
        <authorList>
            <person name="de Groot N.N."/>
        </authorList>
    </citation>
    <scope>NUCLEOTIDE SEQUENCE [LARGE SCALE GENOMIC DNA]</scope>
    <source>
        <strain evidence="1 2">DSM 23031</strain>
    </source>
</reference>
<evidence type="ECO:0000313" key="1">
    <source>
        <dbReference type="EMBL" id="SEH29788.1"/>
    </source>
</evidence>
<organism evidence="1 2">
    <name type="scientific">Chryseobacterium culicis</name>
    <dbReference type="NCBI Taxonomy" id="680127"/>
    <lineage>
        <taxon>Bacteria</taxon>
        <taxon>Pseudomonadati</taxon>
        <taxon>Bacteroidota</taxon>
        <taxon>Flavobacteriia</taxon>
        <taxon>Flavobacteriales</taxon>
        <taxon>Weeksellaceae</taxon>
        <taxon>Chryseobacterium group</taxon>
        <taxon>Chryseobacterium</taxon>
    </lineage>
</organism>
<name>A0A1H6H6T6_CHRCI</name>
<evidence type="ECO:0000313" key="2">
    <source>
        <dbReference type="Proteomes" id="UP000198561"/>
    </source>
</evidence>
<dbReference type="Proteomes" id="UP000198561">
    <property type="component" value="Unassembled WGS sequence"/>
</dbReference>
<accession>A0A1H6H6T6</accession>
<dbReference type="EMBL" id="FNWQ01000001">
    <property type="protein sequence ID" value="SEH29788.1"/>
    <property type="molecule type" value="Genomic_DNA"/>
</dbReference>
<gene>
    <name evidence="1" type="ORF">SAMN05421593_1181</name>
</gene>